<comment type="function">
    <text evidence="9">Component of the wyosine derivatives biosynthesis pathway that catalyzes the condensation of N-methylguanine with 2 carbon atoms from pyruvate to form the tricyclic 4-demethylwyosine (imG-14) on guanosine-37 of tRNA(Phe).</text>
</comment>
<evidence type="ECO:0000256" key="2">
    <source>
        <dbReference type="ARBA" id="ARBA00022691"/>
    </source>
</evidence>
<feature type="binding site" evidence="9">
    <location>
        <position position="61"/>
    </location>
    <ligand>
        <name>[4Fe-4S] cluster</name>
        <dbReference type="ChEBI" id="CHEBI:49883"/>
        <label>1</label>
    </ligand>
</feature>
<evidence type="ECO:0000256" key="1">
    <source>
        <dbReference type="ARBA" id="ARBA00022485"/>
    </source>
</evidence>
<dbReference type="InterPro" id="IPR013917">
    <property type="entry name" value="tRNA_wybutosine-synth"/>
</dbReference>
<evidence type="ECO:0000256" key="4">
    <source>
        <dbReference type="ARBA" id="ARBA00022723"/>
    </source>
</evidence>
<dbReference type="InterPro" id="IPR023993">
    <property type="entry name" value="TYW1_archaea"/>
</dbReference>
<feature type="binding site" evidence="9">
    <location>
        <position position="78"/>
    </location>
    <ligand>
        <name>[4Fe-4S] cluster</name>
        <dbReference type="ChEBI" id="CHEBI:49883"/>
        <label>2</label>
        <note>4Fe-4S-S-AdoMet</note>
    </ligand>
</feature>
<comment type="catalytic activity">
    <reaction evidence="8 9">
        <text>N(1)-methylguanosine(37) in tRNA(Phe) + pyruvate + S-adenosyl-L-methionine = 4-demethylwyosine(37) in tRNA(Phe) + 5'-deoxyadenosine + L-methionine + CO2 + H2O</text>
        <dbReference type="Rhea" id="RHEA:36347"/>
        <dbReference type="Rhea" id="RHEA-COMP:10164"/>
        <dbReference type="Rhea" id="RHEA-COMP:10165"/>
        <dbReference type="ChEBI" id="CHEBI:15361"/>
        <dbReference type="ChEBI" id="CHEBI:15377"/>
        <dbReference type="ChEBI" id="CHEBI:16526"/>
        <dbReference type="ChEBI" id="CHEBI:17319"/>
        <dbReference type="ChEBI" id="CHEBI:57844"/>
        <dbReference type="ChEBI" id="CHEBI:59789"/>
        <dbReference type="ChEBI" id="CHEBI:64315"/>
        <dbReference type="ChEBI" id="CHEBI:73542"/>
        <dbReference type="EC" id="4.1.3.44"/>
    </reaction>
</comment>
<keyword evidence="9" id="KW-0963">Cytoplasm</keyword>
<name>A0A843AAL0_9CREN</name>
<keyword evidence="5 9" id="KW-0408">Iron</keyword>
<dbReference type="InterPro" id="IPR058240">
    <property type="entry name" value="rSAM_sf"/>
</dbReference>
<dbReference type="EMBL" id="JADEZV010000006">
    <property type="protein sequence ID" value="MBE9391735.1"/>
    <property type="molecule type" value="Genomic_DNA"/>
</dbReference>
<keyword evidence="2 9" id="KW-0949">S-adenosyl-L-methionine</keyword>
<dbReference type="GO" id="GO:0008033">
    <property type="term" value="P:tRNA processing"/>
    <property type="evidence" value="ECO:0007669"/>
    <property type="project" value="UniProtKB-UniRule"/>
</dbReference>
<dbReference type="Proteomes" id="UP000652307">
    <property type="component" value="Unassembled WGS sequence"/>
</dbReference>
<keyword evidence="1 9" id="KW-0004">4Fe-4S</keyword>
<comment type="subcellular location">
    <subcellularLocation>
        <location evidence="9">Cytoplasm</location>
    </subcellularLocation>
</comment>
<dbReference type="GO" id="GO:0046872">
    <property type="term" value="F:metal ion binding"/>
    <property type="evidence" value="ECO:0007669"/>
    <property type="project" value="UniProtKB-KW"/>
</dbReference>
<dbReference type="InterPro" id="IPR013785">
    <property type="entry name" value="Aldolase_TIM"/>
</dbReference>
<dbReference type="RefSeq" id="WP_148683504.1">
    <property type="nucleotide sequence ID" value="NZ_JADEZV010000006.1"/>
</dbReference>
<feature type="binding site" evidence="9">
    <location>
        <position position="35"/>
    </location>
    <ligand>
        <name>[4Fe-4S] cluster</name>
        <dbReference type="ChEBI" id="CHEBI:49883"/>
        <label>1</label>
    </ligand>
</feature>
<dbReference type="GO" id="GO:0102521">
    <property type="term" value="F:tRNA-4-demethylwyosine synthase activity"/>
    <property type="evidence" value="ECO:0007669"/>
    <property type="project" value="UniProtKB-EC"/>
</dbReference>
<gene>
    <name evidence="9" type="primary">taw1</name>
    <name evidence="11" type="ORF">IOK49_06615</name>
</gene>
<dbReference type="SFLD" id="SFLDG01071">
    <property type="entry name" value="tRNA_wybutosine-synthesizing"/>
    <property type="match status" value="1"/>
</dbReference>
<reference evidence="11" key="1">
    <citation type="submission" date="2020-10" db="EMBL/GenBank/DDBJ databases">
        <title>Fervidococcus fontis strain 3639Fd - the first crenarchaeon capable of growth on lipids.</title>
        <authorList>
            <person name="Kochetkova T.V."/>
            <person name="Elcheninov A.G."/>
            <person name="Toschakov S.V."/>
            <person name="Kublanov I.V."/>
        </authorList>
    </citation>
    <scope>NUCLEOTIDE SEQUENCE</scope>
    <source>
        <strain evidence="11">3639Fd</strain>
    </source>
</reference>
<protein>
    <recommendedName>
        <fullName evidence="9">S-adenosyl-L-methionine-dependent tRNA 4-demethylwyosine synthase</fullName>
        <ecNumber evidence="9">4.1.3.44</ecNumber>
    </recommendedName>
    <alternativeName>
        <fullName evidence="9">tRNA wyosine derivatives biosynthesis protein Taw1</fullName>
    </alternativeName>
</protein>
<keyword evidence="6 9" id="KW-0411">Iron-sulfur</keyword>
<evidence type="ECO:0000256" key="6">
    <source>
        <dbReference type="ARBA" id="ARBA00023014"/>
    </source>
</evidence>
<dbReference type="Pfam" id="PF04055">
    <property type="entry name" value="Radical_SAM"/>
    <property type="match status" value="1"/>
</dbReference>
<dbReference type="GeneID" id="12449415"/>
<dbReference type="Pfam" id="PF08608">
    <property type="entry name" value="Wyosine_form"/>
    <property type="match status" value="1"/>
</dbReference>
<dbReference type="PROSITE" id="PS51918">
    <property type="entry name" value="RADICAL_SAM"/>
    <property type="match status" value="1"/>
</dbReference>
<organism evidence="11 12">
    <name type="scientific">Fervidicoccus fontis</name>
    <dbReference type="NCBI Taxonomy" id="683846"/>
    <lineage>
        <taxon>Archaea</taxon>
        <taxon>Thermoproteota</taxon>
        <taxon>Thermoprotei</taxon>
        <taxon>Fervidicoccales</taxon>
        <taxon>Fervidicoccaceae</taxon>
        <taxon>Fervidicoccus</taxon>
    </lineage>
</organism>
<evidence type="ECO:0000256" key="7">
    <source>
        <dbReference type="ARBA" id="ARBA00023239"/>
    </source>
</evidence>
<dbReference type="PANTHER" id="PTHR13930:SF0">
    <property type="entry name" value="S-ADENOSYL-L-METHIONINE-DEPENDENT TRNA 4-DEMETHYLWYOSINE SYNTHASE TYW1-RELATED"/>
    <property type="match status" value="1"/>
</dbReference>
<keyword evidence="7 9" id="KW-0456">Lyase</keyword>
<comment type="cofactor">
    <cofactor evidence="9">
        <name>[4Fe-4S] cluster</name>
        <dbReference type="ChEBI" id="CHEBI:49883"/>
    </cofactor>
    <text evidence="9">Binds 2 [4Fe-4S] clusters. Binds 1 [4Fe-4S] cluster coordinated with 3 cysteines and an exchangeable S-adenosyl-L-methionine.</text>
</comment>
<comment type="similarity">
    <text evidence="9">Belongs to the TYW1 family.</text>
</comment>
<dbReference type="SFLD" id="SFLDF00284">
    <property type="entry name" value="tRNA_wybutosine-synthesizing"/>
    <property type="match status" value="1"/>
</dbReference>
<comment type="subunit">
    <text evidence="9">Monomer.</text>
</comment>
<proteinExistence type="inferred from homology"/>
<evidence type="ECO:0000256" key="9">
    <source>
        <dbReference type="HAMAP-Rule" id="MF_01921"/>
    </source>
</evidence>
<evidence type="ECO:0000259" key="10">
    <source>
        <dbReference type="PROSITE" id="PS51918"/>
    </source>
</evidence>
<dbReference type="AlphaFoldDB" id="A0A843AAL0"/>
<dbReference type="GO" id="GO:0051539">
    <property type="term" value="F:4 iron, 4 sulfur cluster binding"/>
    <property type="evidence" value="ECO:0007669"/>
    <property type="project" value="UniProtKB-UniRule"/>
</dbReference>
<dbReference type="SUPFAM" id="SSF102114">
    <property type="entry name" value="Radical SAM enzymes"/>
    <property type="match status" value="1"/>
</dbReference>
<feature type="binding site" evidence="9">
    <location>
        <position position="71"/>
    </location>
    <ligand>
        <name>[4Fe-4S] cluster</name>
        <dbReference type="ChEBI" id="CHEBI:49883"/>
        <label>2</label>
        <note>4Fe-4S-S-AdoMet</note>
    </ligand>
</feature>
<dbReference type="HAMAP" id="MF_01921">
    <property type="entry name" value="TYW1_archaea"/>
    <property type="match status" value="1"/>
</dbReference>
<dbReference type="EC" id="4.1.3.44" evidence="9"/>
<evidence type="ECO:0000313" key="12">
    <source>
        <dbReference type="Proteomes" id="UP000652307"/>
    </source>
</evidence>
<dbReference type="PANTHER" id="PTHR13930">
    <property type="entry name" value="S-ADENOSYL-L-METHIONINE-DEPENDENT TRNA 4-DEMETHYLWYOSINE SYNTHASE"/>
    <property type="match status" value="1"/>
</dbReference>
<keyword evidence="3 9" id="KW-0819">tRNA processing</keyword>
<dbReference type="GO" id="GO:0005737">
    <property type="term" value="C:cytoplasm"/>
    <property type="evidence" value="ECO:0007669"/>
    <property type="project" value="UniProtKB-SubCell"/>
</dbReference>
<evidence type="ECO:0000256" key="8">
    <source>
        <dbReference type="ARBA" id="ARBA00049466"/>
    </source>
</evidence>
<dbReference type="CDD" id="cd01335">
    <property type="entry name" value="Radical_SAM"/>
    <property type="match status" value="1"/>
</dbReference>
<evidence type="ECO:0000313" key="11">
    <source>
        <dbReference type="EMBL" id="MBE9391735.1"/>
    </source>
</evidence>
<evidence type="ECO:0000256" key="5">
    <source>
        <dbReference type="ARBA" id="ARBA00023004"/>
    </source>
</evidence>
<feature type="binding site" evidence="9">
    <location>
        <position position="48"/>
    </location>
    <ligand>
        <name>[4Fe-4S] cluster</name>
        <dbReference type="ChEBI" id="CHEBI:49883"/>
        <label>1</label>
    </ligand>
</feature>
<keyword evidence="4 9" id="KW-0479">Metal-binding</keyword>
<dbReference type="Gene3D" id="3.20.20.70">
    <property type="entry name" value="Aldolase class I"/>
    <property type="match status" value="1"/>
</dbReference>
<feature type="binding site" evidence="9">
    <location>
        <position position="75"/>
    </location>
    <ligand>
        <name>[4Fe-4S] cluster</name>
        <dbReference type="ChEBI" id="CHEBI:49883"/>
        <label>2</label>
        <note>4Fe-4S-S-AdoMet</note>
    </ligand>
</feature>
<dbReference type="InterPro" id="IPR007197">
    <property type="entry name" value="rSAM"/>
</dbReference>
<accession>A0A843AAL0</accession>
<dbReference type="InterPro" id="IPR034556">
    <property type="entry name" value="tRNA_wybutosine-synthase"/>
</dbReference>
<dbReference type="SFLD" id="SFLDS00029">
    <property type="entry name" value="Radical_SAM"/>
    <property type="match status" value="1"/>
</dbReference>
<feature type="domain" description="Radical SAM core" evidence="10">
    <location>
        <begin position="54"/>
        <end position="305"/>
    </location>
</feature>
<comment type="caution">
    <text evidence="11">The sequence shown here is derived from an EMBL/GenBank/DDBJ whole genome shotgun (WGS) entry which is preliminary data.</text>
</comment>
<dbReference type="NCBIfam" id="TIGR03972">
    <property type="entry name" value="rSAM_TYW1"/>
    <property type="match status" value="1"/>
</dbReference>
<sequence>MNVIEKKENVYDVLSEVMKKQGYHFVDSHTTLKTCSWTRNALTQRRFCYKCKFYGIESHRCIQMSPAAFWCWNACVHCWRLRPSDTGLKWNEVKMPDYNDDVKRVVDRLIEEQRKMLSGYKDHKNVDKKMFEEAMDPKHVAISLTGEPTLYNKLEDLIMEFHRRGMTTFLVTRGVRPDVILNLKEKPSQLYISMEAYNKEMYEWLNQPLVPNAWELTMETLKGLPEYGRPTVLRITLMKGINMDEKAINGFAKIVEIMQPTYIEPKGYMYVGASMLRLSRDNMPTHDEVRKFAEELSKATGYPIRSESKPSRIVLLSKLDKPIRFGKGCPEGWNSEY</sequence>
<evidence type="ECO:0000256" key="3">
    <source>
        <dbReference type="ARBA" id="ARBA00022694"/>
    </source>
</evidence>